<dbReference type="EMBL" id="BARU01008758">
    <property type="protein sequence ID" value="GAH44841.1"/>
    <property type="molecule type" value="Genomic_DNA"/>
</dbReference>
<gene>
    <name evidence="1" type="ORF">S03H2_17035</name>
</gene>
<feature type="non-terminal residue" evidence="1">
    <location>
        <position position="117"/>
    </location>
</feature>
<sequence>MEAVRAIPDEQNAATIYNKLMESYDANDFDAIYSDPNTFDIIYRNPWLSKDYPEAAAWLQRNQSLIETLMEISKTERCIFPIRYPANSSQQLDRTAAMRRWTFLLVIAANNNTAEGR</sequence>
<protein>
    <submittedName>
        <fullName evidence="1">Uncharacterized protein</fullName>
    </submittedName>
</protein>
<accession>X1FGQ6</accession>
<comment type="caution">
    <text evidence="1">The sequence shown here is derived from an EMBL/GenBank/DDBJ whole genome shotgun (WGS) entry which is preliminary data.</text>
</comment>
<proteinExistence type="predicted"/>
<name>X1FGQ6_9ZZZZ</name>
<evidence type="ECO:0000313" key="1">
    <source>
        <dbReference type="EMBL" id="GAH44841.1"/>
    </source>
</evidence>
<organism evidence="1">
    <name type="scientific">marine sediment metagenome</name>
    <dbReference type="NCBI Taxonomy" id="412755"/>
    <lineage>
        <taxon>unclassified sequences</taxon>
        <taxon>metagenomes</taxon>
        <taxon>ecological metagenomes</taxon>
    </lineage>
</organism>
<reference evidence="1" key="1">
    <citation type="journal article" date="2014" name="Front. Microbiol.">
        <title>High frequency of phylogenetically diverse reductive dehalogenase-homologous genes in deep subseafloor sedimentary metagenomes.</title>
        <authorList>
            <person name="Kawai M."/>
            <person name="Futagami T."/>
            <person name="Toyoda A."/>
            <person name="Takaki Y."/>
            <person name="Nishi S."/>
            <person name="Hori S."/>
            <person name="Arai W."/>
            <person name="Tsubouchi T."/>
            <person name="Morono Y."/>
            <person name="Uchiyama I."/>
            <person name="Ito T."/>
            <person name="Fujiyama A."/>
            <person name="Inagaki F."/>
            <person name="Takami H."/>
        </authorList>
    </citation>
    <scope>NUCLEOTIDE SEQUENCE</scope>
    <source>
        <strain evidence="1">Expedition CK06-06</strain>
    </source>
</reference>
<dbReference type="AlphaFoldDB" id="X1FGQ6"/>